<reference evidence="2 3" key="1">
    <citation type="submission" date="2024-02" db="EMBL/GenBank/DDBJ databases">
        <authorList>
            <person name="Chen Y."/>
            <person name="Shah S."/>
            <person name="Dougan E. K."/>
            <person name="Thang M."/>
            <person name="Chan C."/>
        </authorList>
    </citation>
    <scope>NUCLEOTIDE SEQUENCE [LARGE SCALE GENOMIC DNA]</scope>
</reference>
<protein>
    <submittedName>
        <fullName evidence="2">Uncharacterized protein</fullName>
    </submittedName>
</protein>
<name>A0ABP0MI70_9DINO</name>
<evidence type="ECO:0000313" key="2">
    <source>
        <dbReference type="EMBL" id="CAK9050823.1"/>
    </source>
</evidence>
<sequence length="133" mass="13540">MSIRSVLVVLLWVQLDLVAASSFNETGRSLGVCPSGKVDCGVCKCVEATTCKWCNGMGGPATVGSRPQRPSAGASSCGSPDLVNCGICRCTPRSSCAFCDGEGGPATIMAPISGGFNGKPLVVMSLVLLKLVL</sequence>
<evidence type="ECO:0000313" key="3">
    <source>
        <dbReference type="Proteomes" id="UP001642484"/>
    </source>
</evidence>
<accession>A0ABP0MI70</accession>
<gene>
    <name evidence="2" type="ORF">CCMP2556_LOCUS25876</name>
</gene>
<proteinExistence type="predicted"/>
<keyword evidence="3" id="KW-1185">Reference proteome</keyword>
<evidence type="ECO:0000256" key="1">
    <source>
        <dbReference type="SAM" id="SignalP"/>
    </source>
</evidence>
<dbReference type="EMBL" id="CAXAMN010017613">
    <property type="protein sequence ID" value="CAK9050823.1"/>
    <property type="molecule type" value="Genomic_DNA"/>
</dbReference>
<dbReference type="Proteomes" id="UP001642484">
    <property type="component" value="Unassembled WGS sequence"/>
</dbReference>
<organism evidence="2 3">
    <name type="scientific">Durusdinium trenchii</name>
    <dbReference type="NCBI Taxonomy" id="1381693"/>
    <lineage>
        <taxon>Eukaryota</taxon>
        <taxon>Sar</taxon>
        <taxon>Alveolata</taxon>
        <taxon>Dinophyceae</taxon>
        <taxon>Suessiales</taxon>
        <taxon>Symbiodiniaceae</taxon>
        <taxon>Durusdinium</taxon>
    </lineage>
</organism>
<feature type="signal peptide" evidence="1">
    <location>
        <begin position="1"/>
        <end position="20"/>
    </location>
</feature>
<comment type="caution">
    <text evidence="2">The sequence shown here is derived from an EMBL/GenBank/DDBJ whole genome shotgun (WGS) entry which is preliminary data.</text>
</comment>
<feature type="chain" id="PRO_5047279704" evidence="1">
    <location>
        <begin position="21"/>
        <end position="133"/>
    </location>
</feature>
<keyword evidence="1" id="KW-0732">Signal</keyword>